<protein>
    <submittedName>
        <fullName evidence="1">Uncharacterized protein</fullName>
    </submittedName>
</protein>
<sequence length="233" mass="26761">MQQTGRPMRTELSPKLWRDLSMSKWKEFVVQKLPYIDDQLPNDRCFLPSVVALNAIGLCFPKRVKNSNISFSPLSNINLFKLFSDDSKPTANSFLRASNPVQVEHSETEKAVIEMDIKFNEIQPRVERISSELEKARSTTGQLQKMVTEKLSRLSALERSLNLSPNSEENKEKLKNIIEKNKEKIRSLESQTNDRKLVLLKQLAEMQKIEEEKLVSASFKYCSCQTIVCHAKA</sequence>
<evidence type="ECO:0000313" key="2">
    <source>
        <dbReference type="Proteomes" id="UP001367676"/>
    </source>
</evidence>
<gene>
    <name evidence="1" type="ORF">V9T40_000053</name>
</gene>
<comment type="caution">
    <text evidence="1">The sequence shown here is derived from an EMBL/GenBank/DDBJ whole genome shotgun (WGS) entry which is preliminary data.</text>
</comment>
<reference evidence="1 2" key="1">
    <citation type="submission" date="2024-03" db="EMBL/GenBank/DDBJ databases">
        <title>Adaptation during the transition from Ophiocordyceps entomopathogen to insect associate is accompanied by gene loss and intensified selection.</title>
        <authorList>
            <person name="Ward C.M."/>
            <person name="Onetto C.A."/>
            <person name="Borneman A.R."/>
        </authorList>
    </citation>
    <scope>NUCLEOTIDE SEQUENCE [LARGE SCALE GENOMIC DNA]</scope>
    <source>
        <strain evidence="1">AWRI1</strain>
        <tissue evidence="1">Single Adult Female</tissue>
    </source>
</reference>
<keyword evidence="2" id="KW-1185">Reference proteome</keyword>
<accession>A0AAN9Y310</accession>
<evidence type="ECO:0000313" key="1">
    <source>
        <dbReference type="EMBL" id="KAK7585874.1"/>
    </source>
</evidence>
<dbReference type="AlphaFoldDB" id="A0AAN9Y310"/>
<dbReference type="Proteomes" id="UP001367676">
    <property type="component" value="Unassembled WGS sequence"/>
</dbReference>
<organism evidence="1 2">
    <name type="scientific">Parthenolecanium corni</name>
    <dbReference type="NCBI Taxonomy" id="536013"/>
    <lineage>
        <taxon>Eukaryota</taxon>
        <taxon>Metazoa</taxon>
        <taxon>Ecdysozoa</taxon>
        <taxon>Arthropoda</taxon>
        <taxon>Hexapoda</taxon>
        <taxon>Insecta</taxon>
        <taxon>Pterygota</taxon>
        <taxon>Neoptera</taxon>
        <taxon>Paraneoptera</taxon>
        <taxon>Hemiptera</taxon>
        <taxon>Sternorrhyncha</taxon>
        <taxon>Coccoidea</taxon>
        <taxon>Coccidae</taxon>
        <taxon>Parthenolecanium</taxon>
    </lineage>
</organism>
<name>A0AAN9Y310_9HEMI</name>
<proteinExistence type="predicted"/>
<dbReference type="EMBL" id="JBBCAQ010000028">
    <property type="protein sequence ID" value="KAK7585874.1"/>
    <property type="molecule type" value="Genomic_DNA"/>
</dbReference>